<evidence type="ECO:0000256" key="2">
    <source>
        <dbReference type="ARBA" id="ARBA00007441"/>
    </source>
</evidence>
<dbReference type="InterPro" id="IPR015421">
    <property type="entry name" value="PyrdxlP-dep_Trfase_major"/>
</dbReference>
<dbReference type="GO" id="GO:0008483">
    <property type="term" value="F:transaminase activity"/>
    <property type="evidence" value="ECO:0007669"/>
    <property type="project" value="UniProtKB-KW"/>
</dbReference>
<keyword evidence="3 6" id="KW-0032">Aminotransferase</keyword>
<dbReference type="AlphaFoldDB" id="A0A919S031"/>
<dbReference type="InterPro" id="IPR015424">
    <property type="entry name" value="PyrdxlP-dep_Trfase"/>
</dbReference>
<dbReference type="Proteomes" id="UP000679179">
    <property type="component" value="Unassembled WGS sequence"/>
</dbReference>
<evidence type="ECO:0000256" key="1">
    <source>
        <dbReference type="ARBA" id="ARBA00001933"/>
    </source>
</evidence>
<keyword evidence="5" id="KW-0663">Pyridoxal phosphate</keyword>
<evidence type="ECO:0000313" key="9">
    <source>
        <dbReference type="Proteomes" id="UP000679179"/>
    </source>
</evidence>
<dbReference type="InterPro" id="IPR004838">
    <property type="entry name" value="NHTrfase_class1_PyrdxlP-BS"/>
</dbReference>
<dbReference type="Gene3D" id="3.40.640.10">
    <property type="entry name" value="Type I PLP-dependent aspartate aminotransferase-like (Major domain)"/>
    <property type="match status" value="1"/>
</dbReference>
<dbReference type="Pfam" id="PF00155">
    <property type="entry name" value="Aminotran_1_2"/>
    <property type="match status" value="1"/>
</dbReference>
<dbReference type="PANTHER" id="PTHR46383">
    <property type="entry name" value="ASPARTATE AMINOTRANSFERASE"/>
    <property type="match status" value="1"/>
</dbReference>
<reference evidence="8" key="1">
    <citation type="submission" date="2021-03" db="EMBL/GenBank/DDBJ databases">
        <title>Taxonomic study of Clostridium polyendosporum from meadow-gley soil under rice.</title>
        <authorList>
            <person name="Kobayashi H."/>
            <person name="Tanizawa Y."/>
            <person name="Yagura M."/>
        </authorList>
    </citation>
    <scope>NUCLEOTIDE SEQUENCE</scope>
    <source>
        <strain evidence="8">JCM 30710</strain>
    </source>
</reference>
<dbReference type="EC" id="2.6.1.-" evidence="6"/>
<dbReference type="InterPro" id="IPR015422">
    <property type="entry name" value="PyrdxlP-dep_Trfase_small"/>
</dbReference>
<accession>A0A919S031</accession>
<sequence>MNRNVENIQISGIRRFYNRVSKVDGAISLTLGQPDFSVPKKIEESMIDAIKQGKTVYTPNAGILELRQAISEYLKTLHINYSDEEVCITIGGSEALFSIFTALINPGDKVLIPSPAYPAYESIVKILGGEVVNYSLNDDFTLNCCELDRLIKEHKIKFVVLSYPCNPTGAVLTKEDRDSLSKIVADNDITIITDEIYAALCYDEYYSIAQCDHLKEKIIYVSGFSKMFSMTGLRIGYFCAAEKYMKEIMKVHQYNVSCATSIVQWGVVTGLKECLADVEEMKGEFRKRRDYVYERLVSIGFEVVKPKGAFYIFPSIEKFNMSSEEFCLKVLNDKKVACVPGDAFGVKGEGFIRISYCYSIDELDRALSLIEEWVKGM</sequence>
<dbReference type="Gene3D" id="3.90.1150.10">
    <property type="entry name" value="Aspartate Aminotransferase, domain 1"/>
    <property type="match status" value="1"/>
</dbReference>
<gene>
    <name evidence="8" type="ORF">CPJCM30710_13410</name>
</gene>
<dbReference type="InterPro" id="IPR004839">
    <property type="entry name" value="Aminotransferase_I/II_large"/>
</dbReference>
<dbReference type="PANTHER" id="PTHR46383:SF4">
    <property type="entry name" value="AMINOTRANSFERASE"/>
    <property type="match status" value="1"/>
</dbReference>
<keyword evidence="9" id="KW-1185">Reference proteome</keyword>
<comment type="cofactor">
    <cofactor evidence="1 6">
        <name>pyridoxal 5'-phosphate</name>
        <dbReference type="ChEBI" id="CHEBI:597326"/>
    </cofactor>
</comment>
<evidence type="ECO:0000256" key="6">
    <source>
        <dbReference type="RuleBase" id="RU000481"/>
    </source>
</evidence>
<comment type="caution">
    <text evidence="8">The sequence shown here is derived from an EMBL/GenBank/DDBJ whole genome shotgun (WGS) entry which is preliminary data.</text>
</comment>
<name>A0A919S031_9CLOT</name>
<dbReference type="SUPFAM" id="SSF53383">
    <property type="entry name" value="PLP-dependent transferases"/>
    <property type="match status" value="1"/>
</dbReference>
<protein>
    <recommendedName>
        <fullName evidence="6">Aminotransferase</fullName>
        <ecNumber evidence="6">2.6.1.-</ecNumber>
    </recommendedName>
</protein>
<dbReference type="GO" id="GO:0030170">
    <property type="term" value="F:pyridoxal phosphate binding"/>
    <property type="evidence" value="ECO:0007669"/>
    <property type="project" value="InterPro"/>
</dbReference>
<evidence type="ECO:0000256" key="3">
    <source>
        <dbReference type="ARBA" id="ARBA00022576"/>
    </source>
</evidence>
<feature type="domain" description="Aminotransferase class I/classII large" evidence="7">
    <location>
        <begin position="27"/>
        <end position="368"/>
    </location>
</feature>
<dbReference type="CDD" id="cd00609">
    <property type="entry name" value="AAT_like"/>
    <property type="match status" value="1"/>
</dbReference>
<dbReference type="EMBL" id="BOPZ01000008">
    <property type="protein sequence ID" value="GIM28675.1"/>
    <property type="molecule type" value="Genomic_DNA"/>
</dbReference>
<proteinExistence type="inferred from homology"/>
<organism evidence="8 9">
    <name type="scientific">Clostridium polyendosporum</name>
    <dbReference type="NCBI Taxonomy" id="69208"/>
    <lineage>
        <taxon>Bacteria</taxon>
        <taxon>Bacillati</taxon>
        <taxon>Bacillota</taxon>
        <taxon>Clostridia</taxon>
        <taxon>Eubacteriales</taxon>
        <taxon>Clostridiaceae</taxon>
        <taxon>Clostridium</taxon>
    </lineage>
</organism>
<dbReference type="RefSeq" id="WP_212903397.1">
    <property type="nucleotide sequence ID" value="NZ_BOPZ01000008.1"/>
</dbReference>
<dbReference type="PROSITE" id="PS00105">
    <property type="entry name" value="AA_TRANSFER_CLASS_1"/>
    <property type="match status" value="1"/>
</dbReference>
<evidence type="ECO:0000313" key="8">
    <source>
        <dbReference type="EMBL" id="GIM28675.1"/>
    </source>
</evidence>
<dbReference type="InterPro" id="IPR050596">
    <property type="entry name" value="AspAT/PAT-like"/>
</dbReference>
<evidence type="ECO:0000256" key="4">
    <source>
        <dbReference type="ARBA" id="ARBA00022679"/>
    </source>
</evidence>
<evidence type="ECO:0000259" key="7">
    <source>
        <dbReference type="Pfam" id="PF00155"/>
    </source>
</evidence>
<keyword evidence="4 6" id="KW-0808">Transferase</keyword>
<dbReference type="GO" id="GO:0006520">
    <property type="term" value="P:amino acid metabolic process"/>
    <property type="evidence" value="ECO:0007669"/>
    <property type="project" value="InterPro"/>
</dbReference>
<evidence type="ECO:0000256" key="5">
    <source>
        <dbReference type="ARBA" id="ARBA00022898"/>
    </source>
</evidence>
<comment type="similarity">
    <text evidence="2 6">Belongs to the class-I pyridoxal-phosphate-dependent aminotransferase family.</text>
</comment>